<accession>A0ABR4QAK5</accession>
<evidence type="ECO:0000313" key="2">
    <source>
        <dbReference type="EMBL" id="KAL5106586.1"/>
    </source>
</evidence>
<comment type="caution">
    <text evidence="2">The sequence shown here is derived from an EMBL/GenBank/DDBJ whole genome shotgun (WGS) entry which is preliminary data.</text>
</comment>
<reference evidence="2" key="2">
    <citation type="submission" date="2024-12" db="EMBL/GenBank/DDBJ databases">
        <authorList>
            <person name="Estrada K."/>
            <person name="Bobes R.J."/>
            <person name="Sanchez-Flores A."/>
            <person name="Laclette J.P."/>
        </authorList>
    </citation>
    <scope>NUCLEOTIDE SEQUENCE</scope>
    <source>
        <strain evidence="2">WFUcys</strain>
        <tissue evidence="2">Peritoneal cavity of infected mice</tissue>
    </source>
</reference>
<organism evidence="2 4">
    <name type="scientific">Taenia crassiceps</name>
    <dbReference type="NCBI Taxonomy" id="6207"/>
    <lineage>
        <taxon>Eukaryota</taxon>
        <taxon>Metazoa</taxon>
        <taxon>Spiralia</taxon>
        <taxon>Lophotrochozoa</taxon>
        <taxon>Platyhelminthes</taxon>
        <taxon>Cestoda</taxon>
        <taxon>Eucestoda</taxon>
        <taxon>Cyclophyllidea</taxon>
        <taxon>Taeniidae</taxon>
        <taxon>Taenia</taxon>
    </lineage>
</organism>
<evidence type="ECO:0000313" key="4">
    <source>
        <dbReference type="Proteomes" id="UP001651158"/>
    </source>
</evidence>
<dbReference type="Proteomes" id="UP001651158">
    <property type="component" value="Unassembled WGS sequence"/>
</dbReference>
<dbReference type="EMBL" id="JAKROA010000005">
    <property type="protein sequence ID" value="KAL5107056.1"/>
    <property type="molecule type" value="Genomic_DNA"/>
</dbReference>
<name>A0ABR4QAK5_9CEST</name>
<reference evidence="2 4" key="1">
    <citation type="journal article" date="2022" name="Front. Cell. Infect. Microbiol.">
        <title>The Genomes of Two Strains of Taenia crassiceps the Animal Model for the Study of Human Cysticercosis.</title>
        <authorList>
            <person name="Bobes R.J."/>
            <person name="Estrada K."/>
            <person name="Rios-Valencia D.G."/>
            <person name="Calderon-Gallegos A."/>
            <person name="de la Torre P."/>
            <person name="Carrero J.C."/>
            <person name="Sanchez-Flores A."/>
            <person name="Laclette J.P."/>
        </authorList>
    </citation>
    <scope>NUCLEOTIDE SEQUENCE [LARGE SCALE GENOMIC DNA]</scope>
    <source>
        <strain evidence="2">WFUcys</strain>
    </source>
</reference>
<dbReference type="EMBL" id="JAKROA010000005">
    <property type="protein sequence ID" value="KAL5106586.1"/>
    <property type="molecule type" value="Genomic_DNA"/>
</dbReference>
<sequence length="146" mass="15746">MKDSVGGRGSYALRTSRLLMVPSVSCALPIPSLLIASEPNVKGDDEHADVEETNVIEMKGLSPSFDRVSWLLRRSAAALLDYSAGRLPAMLSRNLAGQSSIAKPHKASLNSRKAERRRGGEAERLGNKIGGVGINTALISHVWKRQ</sequence>
<feature type="region of interest" description="Disordered" evidence="1">
    <location>
        <begin position="102"/>
        <end position="121"/>
    </location>
</feature>
<gene>
    <name evidence="2" type="ORF">TcWFU_001437</name>
    <name evidence="3" type="ORF">TcWFU_008348</name>
</gene>
<evidence type="ECO:0000256" key="1">
    <source>
        <dbReference type="SAM" id="MobiDB-lite"/>
    </source>
</evidence>
<proteinExistence type="predicted"/>
<evidence type="ECO:0000313" key="3">
    <source>
        <dbReference type="EMBL" id="KAL5107056.1"/>
    </source>
</evidence>
<protein>
    <submittedName>
        <fullName evidence="2">Uncharacterized protein</fullName>
    </submittedName>
</protein>
<keyword evidence="4" id="KW-1185">Reference proteome</keyword>